<dbReference type="GO" id="GO:0016627">
    <property type="term" value="F:oxidoreductase activity, acting on the CH-CH group of donors"/>
    <property type="evidence" value="ECO:0007669"/>
    <property type="project" value="InterPro"/>
</dbReference>
<evidence type="ECO:0000313" key="2">
    <source>
        <dbReference type="Proteomes" id="UP000325273"/>
    </source>
</evidence>
<gene>
    <name evidence="1" type="ORF">FVF58_50680</name>
</gene>
<dbReference type="EMBL" id="VTUZ01000113">
    <property type="protein sequence ID" value="KAA0996082.1"/>
    <property type="molecule type" value="Genomic_DNA"/>
</dbReference>
<dbReference type="RefSeq" id="WP_149676939.1">
    <property type="nucleotide sequence ID" value="NZ_VTUZ01000113.1"/>
</dbReference>
<evidence type="ECO:0000313" key="1">
    <source>
        <dbReference type="EMBL" id="KAA0996082.1"/>
    </source>
</evidence>
<sequence>MLVRHLLESAVVTATDQEIDNLPINAPGAHVRAGLLAAVEAVKTTAVRGVDVTGSHYIVNDQKTWTTLGQHANMIYSAGDLVVVTPCDGAVCAAVH</sequence>
<comment type="caution">
    <text evidence="1">The sequence shown here is derived from an EMBL/GenBank/DDBJ whole genome shotgun (WGS) entry which is preliminary data.</text>
</comment>
<protein>
    <submittedName>
        <fullName evidence="1">Uncharacterized protein</fullName>
    </submittedName>
</protein>
<keyword evidence="2" id="KW-1185">Reference proteome</keyword>
<accession>A0A5B0FYF1</accession>
<reference evidence="1 2" key="1">
    <citation type="submission" date="2019-08" db="EMBL/GenBank/DDBJ databases">
        <title>Paraburkholderia sp. DCY113.</title>
        <authorList>
            <person name="Kang J."/>
        </authorList>
    </citation>
    <scope>NUCLEOTIDE SEQUENCE [LARGE SCALE GENOMIC DNA]</scope>
    <source>
        <strain evidence="1 2">DCY113</strain>
    </source>
</reference>
<organism evidence="1 2">
    <name type="scientific">Paraburkholderia panacisoli</name>
    <dbReference type="NCBI Taxonomy" id="2603818"/>
    <lineage>
        <taxon>Bacteria</taxon>
        <taxon>Pseudomonadati</taxon>
        <taxon>Pseudomonadota</taxon>
        <taxon>Betaproteobacteria</taxon>
        <taxon>Burkholderiales</taxon>
        <taxon>Burkholderiaceae</taxon>
        <taxon>Paraburkholderia</taxon>
    </lineage>
</organism>
<dbReference type="SUPFAM" id="SSF56645">
    <property type="entry name" value="Acyl-CoA dehydrogenase NM domain-like"/>
    <property type="match status" value="1"/>
</dbReference>
<proteinExistence type="predicted"/>
<dbReference type="AlphaFoldDB" id="A0A5B0FYF1"/>
<dbReference type="InterPro" id="IPR009100">
    <property type="entry name" value="AcylCoA_DH/oxidase_NM_dom_sf"/>
</dbReference>
<dbReference type="Proteomes" id="UP000325273">
    <property type="component" value="Unassembled WGS sequence"/>
</dbReference>
<name>A0A5B0FYF1_9BURK</name>